<sequence length="199" mass="20902">MAELTPPSSHNSTPVRPPADDLPPPSPTAGLGTKTQHPLMKSTSMDVDDHLSDTDSSGSAGDIVHGEDEEDELEARQEGDEIMGSSSGEDELEPGQVSLSEEGGKGKGIETRDVGVRRGKSRNKRSKKQQPRSTAQGSLLTSSKLSRGGGGGGGKKDGDLWESEIVDRWNIEIGDVCSDDIVAISSNPIVSNQSQPITA</sequence>
<feature type="compositionally biased region" description="Polar residues" evidence="1">
    <location>
        <begin position="33"/>
        <end position="45"/>
    </location>
</feature>
<gene>
    <name evidence="2" type="ORF">L486_00034</name>
</gene>
<reference evidence="3" key="2">
    <citation type="submission" date="2013-12" db="EMBL/GenBank/DDBJ databases">
        <title>Evolution of pathogenesis and genome organization in the Tremellales.</title>
        <authorList>
            <person name="Cuomo C."/>
            <person name="Litvintseva A."/>
            <person name="Heitman J."/>
            <person name="Chen Y."/>
            <person name="Sun S."/>
            <person name="Springer D."/>
            <person name="Dromer F."/>
            <person name="Young S."/>
            <person name="Zeng Q."/>
            <person name="Chapman S."/>
            <person name="Gujja S."/>
            <person name="Saif S."/>
            <person name="Birren B."/>
        </authorList>
    </citation>
    <scope>NUCLEOTIDE SEQUENCE [LARGE SCALE GENOMIC DNA]</scope>
    <source>
        <strain evidence="3">CBS 10435</strain>
    </source>
</reference>
<feature type="compositionally biased region" description="Pro residues" evidence="1">
    <location>
        <begin position="15"/>
        <end position="27"/>
    </location>
</feature>
<evidence type="ECO:0000256" key="1">
    <source>
        <dbReference type="SAM" id="MobiDB-lite"/>
    </source>
</evidence>
<dbReference type="EMBL" id="KI669459">
    <property type="protein sequence ID" value="OCF60401.1"/>
    <property type="molecule type" value="Genomic_DNA"/>
</dbReference>
<feature type="compositionally biased region" description="Basic residues" evidence="1">
    <location>
        <begin position="117"/>
        <end position="130"/>
    </location>
</feature>
<dbReference type="Proteomes" id="UP000092583">
    <property type="component" value="Unassembled WGS sequence"/>
</dbReference>
<accession>A0A1B9IXZ3</accession>
<dbReference type="AlphaFoldDB" id="A0A1B9IXZ3"/>
<evidence type="ECO:0000313" key="3">
    <source>
        <dbReference type="Proteomes" id="UP000092583"/>
    </source>
</evidence>
<name>A0A1B9IXZ3_9TREE</name>
<dbReference type="OrthoDB" id="2565200at2759"/>
<evidence type="ECO:0000313" key="2">
    <source>
        <dbReference type="EMBL" id="OCF60401.1"/>
    </source>
</evidence>
<organism evidence="2 3">
    <name type="scientific">Kwoniella mangroviensis CBS 10435</name>
    <dbReference type="NCBI Taxonomy" id="1331196"/>
    <lineage>
        <taxon>Eukaryota</taxon>
        <taxon>Fungi</taxon>
        <taxon>Dikarya</taxon>
        <taxon>Basidiomycota</taxon>
        <taxon>Agaricomycotina</taxon>
        <taxon>Tremellomycetes</taxon>
        <taxon>Tremellales</taxon>
        <taxon>Cryptococcaceae</taxon>
        <taxon>Kwoniella</taxon>
    </lineage>
</organism>
<feature type="compositionally biased region" description="Basic and acidic residues" evidence="1">
    <location>
        <begin position="102"/>
        <end position="116"/>
    </location>
</feature>
<feature type="region of interest" description="Disordered" evidence="1">
    <location>
        <begin position="1"/>
        <end position="160"/>
    </location>
</feature>
<feature type="compositionally biased region" description="Polar residues" evidence="1">
    <location>
        <begin position="1"/>
        <end position="13"/>
    </location>
</feature>
<feature type="compositionally biased region" description="Low complexity" evidence="1">
    <location>
        <begin position="137"/>
        <end position="146"/>
    </location>
</feature>
<keyword evidence="3" id="KW-1185">Reference proteome</keyword>
<protein>
    <submittedName>
        <fullName evidence="2">Uncharacterized protein</fullName>
    </submittedName>
</protein>
<proteinExistence type="predicted"/>
<reference evidence="2 3" key="1">
    <citation type="submission" date="2013-07" db="EMBL/GenBank/DDBJ databases">
        <title>The Genome Sequence of Kwoniella mangroviensis CBS10435.</title>
        <authorList>
            <consortium name="The Broad Institute Genome Sequencing Platform"/>
            <person name="Cuomo C."/>
            <person name="Litvintseva A."/>
            <person name="Chen Y."/>
            <person name="Heitman J."/>
            <person name="Sun S."/>
            <person name="Springer D."/>
            <person name="Dromer F."/>
            <person name="Young S.K."/>
            <person name="Zeng Q."/>
            <person name="Gargeya S."/>
            <person name="Fitzgerald M."/>
            <person name="Abouelleil A."/>
            <person name="Alvarado L."/>
            <person name="Berlin A.M."/>
            <person name="Chapman S.B."/>
            <person name="Dewar J."/>
            <person name="Goldberg J."/>
            <person name="Griggs A."/>
            <person name="Gujja S."/>
            <person name="Hansen M."/>
            <person name="Howarth C."/>
            <person name="Imamovic A."/>
            <person name="Larimer J."/>
            <person name="McCowan C."/>
            <person name="Murphy C."/>
            <person name="Pearson M."/>
            <person name="Priest M."/>
            <person name="Roberts A."/>
            <person name="Saif S."/>
            <person name="Shea T."/>
            <person name="Sykes S."/>
            <person name="Wortman J."/>
            <person name="Nusbaum C."/>
            <person name="Birren B."/>
        </authorList>
    </citation>
    <scope>NUCLEOTIDE SEQUENCE [LARGE SCALE GENOMIC DNA]</scope>
    <source>
        <strain evidence="2 3">CBS 10435</strain>
    </source>
</reference>